<dbReference type="Proteomes" id="UP000198211">
    <property type="component" value="Unassembled WGS sequence"/>
</dbReference>
<evidence type="ECO:0000313" key="7">
    <source>
        <dbReference type="EMBL" id="OWZ02851.1"/>
    </source>
</evidence>
<keyword evidence="8" id="KW-1185">Reference proteome</keyword>
<comment type="similarity">
    <text evidence="2 5">Belongs to the RxLR effector family.</text>
</comment>
<evidence type="ECO:0000256" key="2">
    <source>
        <dbReference type="ARBA" id="ARBA00010400"/>
    </source>
</evidence>
<dbReference type="AlphaFoldDB" id="A0A225VBF4"/>
<organism evidence="7 8">
    <name type="scientific">Phytophthora megakarya</name>
    <dbReference type="NCBI Taxonomy" id="4795"/>
    <lineage>
        <taxon>Eukaryota</taxon>
        <taxon>Sar</taxon>
        <taxon>Stramenopiles</taxon>
        <taxon>Oomycota</taxon>
        <taxon>Peronosporomycetes</taxon>
        <taxon>Peronosporales</taxon>
        <taxon>Peronosporaceae</taxon>
        <taxon>Phytophthora</taxon>
    </lineage>
</organism>
<evidence type="ECO:0000256" key="6">
    <source>
        <dbReference type="SAM" id="MobiDB-lite"/>
    </source>
</evidence>
<comment type="domain">
    <text evidence="5">The RxLR-dEER motif acts to carry the protein into the host cell cytoplasm through binding to cell surface phosphatidylinositol-3-phosphate.</text>
</comment>
<feature type="signal peptide" evidence="5">
    <location>
        <begin position="1"/>
        <end position="20"/>
    </location>
</feature>
<dbReference type="GO" id="GO:0005576">
    <property type="term" value="C:extracellular region"/>
    <property type="evidence" value="ECO:0007669"/>
    <property type="project" value="UniProtKB-SubCell"/>
</dbReference>
<evidence type="ECO:0000256" key="5">
    <source>
        <dbReference type="RuleBase" id="RU367124"/>
    </source>
</evidence>
<evidence type="ECO:0000256" key="1">
    <source>
        <dbReference type="ARBA" id="ARBA00004613"/>
    </source>
</evidence>
<comment type="subcellular location">
    <subcellularLocation>
        <location evidence="1 5">Secreted</location>
    </subcellularLocation>
</comment>
<reference evidence="8" key="1">
    <citation type="submission" date="2017-03" db="EMBL/GenBank/DDBJ databases">
        <title>Phytopthora megakarya and P. palmivora, two closely related causual agents of cacao black pod achieved similar genome size and gene model numbers by different mechanisms.</title>
        <authorList>
            <person name="Ali S."/>
            <person name="Shao J."/>
            <person name="Larry D.J."/>
            <person name="Kronmiller B."/>
            <person name="Shen D."/>
            <person name="Strem M.D."/>
            <person name="Melnick R.L."/>
            <person name="Guiltinan M.J."/>
            <person name="Tyler B.M."/>
            <person name="Meinhardt L.W."/>
            <person name="Bailey B.A."/>
        </authorList>
    </citation>
    <scope>NUCLEOTIDE SEQUENCE [LARGE SCALE GENOMIC DNA]</scope>
    <source>
        <strain evidence="8">zdho120</strain>
    </source>
</reference>
<feature type="region of interest" description="Disordered" evidence="6">
    <location>
        <begin position="50"/>
        <end position="77"/>
    </location>
</feature>
<sequence>MRLSPVVVFAVVVVANGTAATKVDQTGDSNVGIVDFSNVLTDGDKRFLRSHNTAGDDDSFDDKYTRPKGDGEERKGGENLFGALKLTDMKSDPIYANKVFKRWKYYGYTVDDVEEKKVTKALRDKYETFLRLWTRSGWEYPHHRQ</sequence>
<gene>
    <name evidence="7" type="ORF">PHMEG_00025518</name>
</gene>
<keyword evidence="4 5" id="KW-0732">Signal</keyword>
<protein>
    <recommendedName>
        <fullName evidence="5">RxLR effector protein</fullName>
    </recommendedName>
</protein>
<comment type="function">
    <text evidence="5">Effector that suppresses plant defense responses during pathogen infection.</text>
</comment>
<feature type="chain" id="PRO_5028520054" description="RxLR effector protein" evidence="5">
    <location>
        <begin position="21"/>
        <end position="145"/>
    </location>
</feature>
<evidence type="ECO:0000256" key="3">
    <source>
        <dbReference type="ARBA" id="ARBA00022525"/>
    </source>
</evidence>
<evidence type="ECO:0000313" key="8">
    <source>
        <dbReference type="Proteomes" id="UP000198211"/>
    </source>
</evidence>
<feature type="compositionally biased region" description="Basic and acidic residues" evidence="6">
    <location>
        <begin position="61"/>
        <end position="77"/>
    </location>
</feature>
<proteinExistence type="inferred from homology"/>
<keyword evidence="3 5" id="KW-0964">Secreted</keyword>
<dbReference type="Pfam" id="PF16810">
    <property type="entry name" value="RXLR"/>
    <property type="match status" value="1"/>
</dbReference>
<dbReference type="EMBL" id="NBNE01005902">
    <property type="protein sequence ID" value="OWZ02851.1"/>
    <property type="molecule type" value="Genomic_DNA"/>
</dbReference>
<accession>A0A225VBF4</accession>
<name>A0A225VBF4_9STRA</name>
<dbReference type="InterPro" id="IPR031825">
    <property type="entry name" value="RXLR"/>
</dbReference>
<evidence type="ECO:0000256" key="4">
    <source>
        <dbReference type="ARBA" id="ARBA00022729"/>
    </source>
</evidence>
<dbReference type="OrthoDB" id="125806at2759"/>
<comment type="caution">
    <text evidence="7">The sequence shown here is derived from an EMBL/GenBank/DDBJ whole genome shotgun (WGS) entry which is preliminary data.</text>
</comment>